<evidence type="ECO:0000313" key="11">
    <source>
        <dbReference type="Proteomes" id="UP000615760"/>
    </source>
</evidence>
<keyword evidence="8" id="KW-1133">Transmembrane helix</keyword>
<dbReference type="RefSeq" id="WP_188619876.1">
    <property type="nucleotide sequence ID" value="NZ_BMJE01000002.1"/>
</dbReference>
<dbReference type="InterPro" id="IPR009056">
    <property type="entry name" value="Cyt_c-like_dom"/>
</dbReference>
<name>A0ABQ1JKY8_9FLAO</name>
<evidence type="ECO:0000256" key="3">
    <source>
        <dbReference type="ARBA" id="ARBA00022723"/>
    </source>
</evidence>
<dbReference type="PANTHER" id="PTHR30600">
    <property type="entry name" value="CYTOCHROME C PEROXIDASE-RELATED"/>
    <property type="match status" value="1"/>
</dbReference>
<evidence type="ECO:0000256" key="5">
    <source>
        <dbReference type="ARBA" id="ARBA00023002"/>
    </source>
</evidence>
<keyword evidence="8" id="KW-0812">Transmembrane</keyword>
<evidence type="ECO:0000256" key="7">
    <source>
        <dbReference type="PROSITE-ProRule" id="PRU00433"/>
    </source>
</evidence>
<keyword evidence="4" id="KW-0732">Signal</keyword>
<keyword evidence="5" id="KW-0560">Oxidoreductase</keyword>
<proteinExistence type="predicted"/>
<comment type="caution">
    <text evidence="10">The sequence shown here is derived from an EMBL/GenBank/DDBJ whole genome shotgun (WGS) entry which is preliminary data.</text>
</comment>
<keyword evidence="6 7" id="KW-0408">Iron</keyword>
<keyword evidence="8" id="KW-0472">Membrane</keyword>
<feature type="transmembrane region" description="Helical" evidence="8">
    <location>
        <begin position="9"/>
        <end position="29"/>
    </location>
</feature>
<evidence type="ECO:0000256" key="4">
    <source>
        <dbReference type="ARBA" id="ARBA00022729"/>
    </source>
</evidence>
<evidence type="ECO:0000256" key="1">
    <source>
        <dbReference type="ARBA" id="ARBA00004196"/>
    </source>
</evidence>
<evidence type="ECO:0000256" key="2">
    <source>
        <dbReference type="ARBA" id="ARBA00022617"/>
    </source>
</evidence>
<keyword evidence="2 7" id="KW-0349">Heme</keyword>
<reference evidence="11" key="1">
    <citation type="journal article" date="2019" name="Int. J. Syst. Evol. Microbiol.">
        <title>The Global Catalogue of Microorganisms (GCM) 10K type strain sequencing project: providing services to taxonomists for standard genome sequencing and annotation.</title>
        <authorList>
            <consortium name="The Broad Institute Genomics Platform"/>
            <consortium name="The Broad Institute Genome Sequencing Center for Infectious Disease"/>
            <person name="Wu L."/>
            <person name="Ma J."/>
        </authorList>
    </citation>
    <scope>NUCLEOTIDE SEQUENCE [LARGE SCALE GENOMIC DNA]</scope>
    <source>
        <strain evidence="11">CGMCC 1.15461</strain>
    </source>
</reference>
<gene>
    <name evidence="10" type="ORF">GCM10007424_07120</name>
</gene>
<dbReference type="EMBL" id="BMJE01000002">
    <property type="protein sequence ID" value="GGB69712.1"/>
    <property type="molecule type" value="Genomic_DNA"/>
</dbReference>
<dbReference type="InterPro" id="IPR036909">
    <property type="entry name" value="Cyt_c-like_dom_sf"/>
</dbReference>
<evidence type="ECO:0000259" key="9">
    <source>
        <dbReference type="PROSITE" id="PS51007"/>
    </source>
</evidence>
<dbReference type="SUPFAM" id="SSF46626">
    <property type="entry name" value="Cytochrome c"/>
    <property type="match status" value="2"/>
</dbReference>
<dbReference type="GO" id="GO:0004601">
    <property type="term" value="F:peroxidase activity"/>
    <property type="evidence" value="ECO:0007669"/>
    <property type="project" value="UniProtKB-KW"/>
</dbReference>
<dbReference type="InterPro" id="IPR038352">
    <property type="entry name" value="Imelysin_sf"/>
</dbReference>
<dbReference type="Gene3D" id="1.20.1420.20">
    <property type="entry name" value="M75 peptidase, HXXE motif"/>
    <property type="match status" value="1"/>
</dbReference>
<feature type="domain" description="Cytochrome c" evidence="9">
    <location>
        <begin position="471"/>
        <end position="617"/>
    </location>
</feature>
<evidence type="ECO:0000256" key="8">
    <source>
        <dbReference type="SAM" id="Phobius"/>
    </source>
</evidence>
<keyword evidence="11" id="KW-1185">Reference proteome</keyword>
<dbReference type="Pfam" id="PF03150">
    <property type="entry name" value="CCP_MauG"/>
    <property type="match status" value="1"/>
</dbReference>
<dbReference type="Proteomes" id="UP000615760">
    <property type="component" value="Unassembled WGS sequence"/>
</dbReference>
<dbReference type="Gene3D" id="1.10.760.10">
    <property type="entry name" value="Cytochrome c-like domain"/>
    <property type="match status" value="2"/>
</dbReference>
<dbReference type="PROSITE" id="PS51007">
    <property type="entry name" value="CYTC"/>
    <property type="match status" value="2"/>
</dbReference>
<keyword evidence="3 7" id="KW-0479">Metal-binding</keyword>
<evidence type="ECO:0000256" key="6">
    <source>
        <dbReference type="ARBA" id="ARBA00023004"/>
    </source>
</evidence>
<feature type="domain" description="Cytochrome c" evidence="9">
    <location>
        <begin position="317"/>
        <end position="452"/>
    </location>
</feature>
<dbReference type="InterPro" id="IPR004852">
    <property type="entry name" value="Di-haem_cyt_c_peroxidsae"/>
</dbReference>
<organism evidence="10 11">
    <name type="scientific">Flavobacterium suaedae</name>
    <dbReference type="NCBI Taxonomy" id="1767027"/>
    <lineage>
        <taxon>Bacteria</taxon>
        <taxon>Pseudomonadati</taxon>
        <taxon>Bacteroidota</taxon>
        <taxon>Flavobacteriia</taxon>
        <taxon>Flavobacteriales</taxon>
        <taxon>Flavobacteriaceae</taxon>
        <taxon>Flavobacterium</taxon>
    </lineage>
</organism>
<keyword evidence="10" id="KW-0575">Peroxidase</keyword>
<comment type="subcellular location">
    <subcellularLocation>
        <location evidence="1">Cell envelope</location>
    </subcellularLocation>
</comment>
<sequence length="630" mass="71458">MHTYKNYRGFLWLVFIAITLTLTSFRFIANSTTVEKTILEEKTYLNQEVKSVYKSFAELDAIAEMYRKGEADLNTFRSALSKARNQYKRIEFYLSFHFPEFVKKHINGAPLMHLELENARSVVEPEGLQVLDELAYAEESSYNKQKIYEISKKLFNNIYAFQQKNAILNVEDDSEIETLRLQLVRIFSMGVTGFDTPGSLNGLPESKASLQGMQDYFTKAYSKTKETKAFTTINSLFNGAVEYLDKNQSFEDFDRLEFLKQYIDPLYKSLKTFKSKNTATRLTYVTSWNADSESLFAADFLNPYAFTLLKKEEDSEALKSLGEKLFYDKSISGNGKVSCATCHQPAKGFTDGLPKSMSIVEGKTVLRNSPTLLNAVFADRYFYDLRAYTLEQQAEHVIFNPHEFNTAYSAILQKIEDDKEYQNSFKKVFGNKAGVSRANFAKALASYVLSLQSFNSKFDKYVRGETKSIPDGVKRGFNLFAGKANCATCHFTPTFSGLVPPTYTENESEILGVLADSKKQPYQLDDDMGRIANDINAEKAWIYSRSFKTTTVRNAALTAPYFHNGAYKTLKDVVDFYNDGGGAGLGLSVSNQTLSDEPLDLTDQEKKDLISFMEYLTDNTAGEKQMKKKL</sequence>
<accession>A0ABQ1JKY8</accession>
<dbReference type="InterPro" id="IPR051395">
    <property type="entry name" value="Cytochrome_c_Peroxidase/MauG"/>
</dbReference>
<protein>
    <submittedName>
        <fullName evidence="10">Cytochrome-c peroxidase</fullName>
    </submittedName>
</protein>
<evidence type="ECO:0000313" key="10">
    <source>
        <dbReference type="EMBL" id="GGB69712.1"/>
    </source>
</evidence>
<dbReference type="PANTHER" id="PTHR30600:SF10">
    <property type="entry name" value="BLL6722 PROTEIN"/>
    <property type="match status" value="1"/>
</dbReference>